<protein>
    <recommendedName>
        <fullName evidence="4">FHA domain-containing protein</fullName>
    </recommendedName>
</protein>
<evidence type="ECO:0000313" key="2">
    <source>
        <dbReference type="EMBL" id="CAK0784039.1"/>
    </source>
</evidence>
<feature type="region of interest" description="Disordered" evidence="1">
    <location>
        <begin position="113"/>
        <end position="182"/>
    </location>
</feature>
<comment type="caution">
    <text evidence="2">The sequence shown here is derived from an EMBL/GenBank/DDBJ whole genome shotgun (WGS) entry which is preliminary data.</text>
</comment>
<reference evidence="2 3" key="1">
    <citation type="submission" date="2023-10" db="EMBL/GenBank/DDBJ databases">
        <authorList>
            <person name="Maclean D."/>
            <person name="Macfadyen A."/>
        </authorList>
    </citation>
    <scope>NUCLEOTIDE SEQUENCE [LARGE SCALE GENOMIC DNA]</scope>
</reference>
<evidence type="ECO:0008006" key="4">
    <source>
        <dbReference type="Google" id="ProtNLM"/>
    </source>
</evidence>
<gene>
    <name evidence="2" type="ORF">CVIRNUC_007242</name>
</gene>
<dbReference type="InterPro" id="IPR008984">
    <property type="entry name" value="SMAD_FHA_dom_sf"/>
</dbReference>
<dbReference type="Proteomes" id="UP001314263">
    <property type="component" value="Unassembled WGS sequence"/>
</dbReference>
<name>A0AAV1IDG7_9CHLO</name>
<dbReference type="AlphaFoldDB" id="A0AAV1IDG7"/>
<dbReference type="SUPFAM" id="SSF49879">
    <property type="entry name" value="SMAD/FHA domain"/>
    <property type="match status" value="1"/>
</dbReference>
<organism evidence="2 3">
    <name type="scientific">Coccomyxa viridis</name>
    <dbReference type="NCBI Taxonomy" id="1274662"/>
    <lineage>
        <taxon>Eukaryota</taxon>
        <taxon>Viridiplantae</taxon>
        <taxon>Chlorophyta</taxon>
        <taxon>core chlorophytes</taxon>
        <taxon>Trebouxiophyceae</taxon>
        <taxon>Trebouxiophyceae incertae sedis</taxon>
        <taxon>Coccomyxaceae</taxon>
        <taxon>Coccomyxa</taxon>
    </lineage>
</organism>
<proteinExistence type="predicted"/>
<evidence type="ECO:0000256" key="1">
    <source>
        <dbReference type="SAM" id="MobiDB-lite"/>
    </source>
</evidence>
<evidence type="ECO:0000313" key="3">
    <source>
        <dbReference type="Proteomes" id="UP001314263"/>
    </source>
</evidence>
<dbReference type="EMBL" id="CAUYUE010000009">
    <property type="protein sequence ID" value="CAK0784039.1"/>
    <property type="molecule type" value="Genomic_DNA"/>
</dbReference>
<accession>A0AAV1IDG7</accession>
<sequence length="204" mass="21973">MPYELVSLDKQNIRLSLAPGVSTTLGRQVDLGVTSRNVSREHCLIECQQGEGSESAIVTVKACKRCYIVGILRQQPCKLAPGQATQLSLDEVVYLSNEDSRLGNGFRLQVMPDPDLSQHSLPEGSGSLKRGRSPASPDLDLGEALVAGRRKRASLPSTASLAADEEPTGNRDPAGDPADQRPGVFAGLRFVFWVDRFSSKLRAG</sequence>
<dbReference type="Gene3D" id="2.60.200.20">
    <property type="match status" value="1"/>
</dbReference>
<keyword evidence="3" id="KW-1185">Reference proteome</keyword>